<organism evidence="1">
    <name type="scientific">Proteus mirabilis</name>
    <dbReference type="NCBI Taxonomy" id="584"/>
    <lineage>
        <taxon>Bacteria</taxon>
        <taxon>Pseudomonadati</taxon>
        <taxon>Pseudomonadota</taxon>
        <taxon>Gammaproteobacteria</taxon>
        <taxon>Enterobacterales</taxon>
        <taxon>Morganellaceae</taxon>
        <taxon>Proteus</taxon>
    </lineage>
</organism>
<reference evidence="1" key="1">
    <citation type="submission" date="2021-05" db="EMBL/GenBank/DDBJ databases">
        <title>First report of NDM-5 and VEB-6 producing Proteus mirabilis isolated from blood of a sepsis patient in Kolkata, India.</title>
        <authorList>
            <person name="Halder G."/>
            <person name="Chaudhuri B."/>
            <person name="Dutta S."/>
        </authorList>
    </citation>
    <scope>NUCLEOTIDE SEQUENCE [LARGE SCALE GENOMIC DNA]</scope>
    <source>
        <strain evidence="1">7049</strain>
    </source>
</reference>
<dbReference type="AlphaFoldDB" id="A0ABD5LYZ2"/>
<evidence type="ECO:0000313" key="1">
    <source>
        <dbReference type="EMBL" id="MEY2343874.1"/>
    </source>
</evidence>
<sequence length="102" mass="12125">MVGSHSMCMINFPLRASPIDTELLKKMVYENTRNYINQRAQGKESNQYWIVPDAKGIAVSSMSCRQFMRQEIYCTHWYRKGDPIGVFFTYERSRYLYSSFKQ</sequence>
<name>A0ABD5LYZ2_PROMI</name>
<accession>A0ABD5LYZ2</accession>
<gene>
    <name evidence="1" type="ORF">I3679_005265</name>
</gene>
<proteinExistence type="predicted"/>
<comment type="caution">
    <text evidence="1">The sequence shown here is derived from an EMBL/GenBank/DDBJ whole genome shotgun (WGS) entry which is preliminary data.</text>
</comment>
<protein>
    <submittedName>
        <fullName evidence="1">Uncharacterized protein</fullName>
    </submittedName>
</protein>
<dbReference type="EMBL" id="JADQCH020000001">
    <property type="protein sequence ID" value="MEY2343874.1"/>
    <property type="molecule type" value="Genomic_DNA"/>
</dbReference>